<gene>
    <name evidence="1" type="ORF">D7V93_12465</name>
</gene>
<evidence type="ECO:0000313" key="2">
    <source>
        <dbReference type="Proteomes" id="UP000272888"/>
    </source>
</evidence>
<name>A0A3A8PWX3_9BACT</name>
<keyword evidence="2" id="KW-1185">Reference proteome</keyword>
<evidence type="ECO:0000313" key="1">
    <source>
        <dbReference type="EMBL" id="RKH60957.1"/>
    </source>
</evidence>
<organism evidence="1 2">
    <name type="scientific">Corallococcus llansteffanensis</name>
    <dbReference type="NCBI Taxonomy" id="2316731"/>
    <lineage>
        <taxon>Bacteria</taxon>
        <taxon>Pseudomonadati</taxon>
        <taxon>Myxococcota</taxon>
        <taxon>Myxococcia</taxon>
        <taxon>Myxococcales</taxon>
        <taxon>Cystobacterineae</taxon>
        <taxon>Myxococcaceae</taxon>
        <taxon>Corallococcus</taxon>
    </lineage>
</organism>
<dbReference type="EMBL" id="RAWB01000104">
    <property type="protein sequence ID" value="RKH60957.1"/>
    <property type="molecule type" value="Genomic_DNA"/>
</dbReference>
<dbReference type="AlphaFoldDB" id="A0A3A8PWX3"/>
<sequence length="205" mass="22773">MMASCSTPNPAVRVRRMPNGQLQVTGPLAGPFKSTEELAGNACEIMTGQPGASSGEYGMEYCALVYYSSAEDAFYLSHLSDIQGKATGRTKSCKVPSSLDDPQHLDAIILGRGHSHPHNRRFSMPDMSEERRWVPTRIADARTGRVLHRELLLFYREKAGECRAYKYDYADRVVTALRGGTWVPIGVVDNDEGDIKLYEGQDWTP</sequence>
<accession>A0A3A8PWX3</accession>
<proteinExistence type="predicted"/>
<comment type="caution">
    <text evidence="1">The sequence shown here is derived from an EMBL/GenBank/DDBJ whole genome shotgun (WGS) entry which is preliminary data.</text>
</comment>
<reference evidence="2" key="1">
    <citation type="submission" date="2018-09" db="EMBL/GenBank/DDBJ databases">
        <authorList>
            <person name="Livingstone P.G."/>
            <person name="Whitworth D.E."/>
        </authorList>
    </citation>
    <scope>NUCLEOTIDE SEQUENCE [LARGE SCALE GENOMIC DNA]</scope>
    <source>
        <strain evidence="2">CA051B</strain>
    </source>
</reference>
<protein>
    <submittedName>
        <fullName evidence="1">Uncharacterized protein</fullName>
    </submittedName>
</protein>
<dbReference type="Proteomes" id="UP000272888">
    <property type="component" value="Unassembled WGS sequence"/>
</dbReference>